<evidence type="ECO:0000313" key="1">
    <source>
        <dbReference type="EMBL" id="TWA98977.1"/>
    </source>
</evidence>
<comment type="caution">
    <text evidence="1">The sequence shown here is derived from an EMBL/GenBank/DDBJ whole genome shotgun (WGS) entry which is preliminary data.</text>
</comment>
<dbReference type="AlphaFoldDB" id="A0A560DPC9"/>
<name>A0A560DPC9_9BRAD</name>
<keyword evidence="2" id="KW-1185">Reference proteome</keyword>
<organism evidence="1 2">
    <name type="scientific">Bradyrhizobium stylosanthis</name>
    <dbReference type="NCBI Taxonomy" id="1803665"/>
    <lineage>
        <taxon>Bacteria</taxon>
        <taxon>Pseudomonadati</taxon>
        <taxon>Pseudomonadota</taxon>
        <taxon>Alphaproteobacteria</taxon>
        <taxon>Hyphomicrobiales</taxon>
        <taxon>Nitrobacteraceae</taxon>
        <taxon>Bradyrhizobium</taxon>
    </lineage>
</organism>
<protein>
    <submittedName>
        <fullName evidence="1">Uncharacterized protein</fullName>
    </submittedName>
</protein>
<reference evidence="1 2" key="1">
    <citation type="submission" date="2019-06" db="EMBL/GenBank/DDBJ databases">
        <title>Genomic Encyclopedia of Type Strains, Phase IV (KMG-V): Genome sequencing to study the core and pangenomes of soil and plant-associated prokaryotes.</title>
        <authorList>
            <person name="Whitman W."/>
        </authorList>
    </citation>
    <scope>NUCLEOTIDE SEQUENCE [LARGE SCALE GENOMIC DNA]</scope>
    <source>
        <strain evidence="1 2">BR 510</strain>
    </source>
</reference>
<evidence type="ECO:0000313" key="2">
    <source>
        <dbReference type="Proteomes" id="UP000319949"/>
    </source>
</evidence>
<proteinExistence type="predicted"/>
<dbReference type="EMBL" id="VITK01000005">
    <property type="protein sequence ID" value="TWA98977.1"/>
    <property type="molecule type" value="Genomic_DNA"/>
</dbReference>
<accession>A0A560DPC9</accession>
<sequence length="75" mass="8748">MPKLKQYRRCSVKLLFKKYEYNAMAHKVAAYLNKFVLTSQNENQQYLFATLRATLVILLTKCGAPSPTVHFSKHR</sequence>
<gene>
    <name evidence="1" type="ORF">FBZ96_105656</name>
</gene>
<dbReference type="Proteomes" id="UP000319949">
    <property type="component" value="Unassembled WGS sequence"/>
</dbReference>